<protein>
    <submittedName>
        <fullName evidence="2">Uncharacterized protein</fullName>
    </submittedName>
</protein>
<reference evidence="3" key="2">
    <citation type="journal article" date="2016" name="Sci. Rep.">
        <title>Dictyocaulus viviparus genome, variome and transcriptome elucidate lungworm biology and support future intervention.</title>
        <authorList>
            <person name="McNulty S.N."/>
            <person name="Strube C."/>
            <person name="Rosa B.A."/>
            <person name="Martin J.C."/>
            <person name="Tyagi R."/>
            <person name="Choi Y.J."/>
            <person name="Wang Q."/>
            <person name="Hallsworth Pepin K."/>
            <person name="Zhang X."/>
            <person name="Ozersky P."/>
            <person name="Wilson R.K."/>
            <person name="Sternberg P.W."/>
            <person name="Gasser R.B."/>
            <person name="Mitreva M."/>
        </authorList>
    </citation>
    <scope>NUCLEOTIDE SEQUENCE [LARGE SCALE GENOMIC DNA]</scope>
    <source>
        <strain evidence="3">HannoverDv2000</strain>
    </source>
</reference>
<evidence type="ECO:0000313" key="3">
    <source>
        <dbReference type="Proteomes" id="UP000053766"/>
    </source>
</evidence>
<dbReference type="EMBL" id="KN716664">
    <property type="protein sequence ID" value="KJH42437.1"/>
    <property type="molecule type" value="Genomic_DNA"/>
</dbReference>
<keyword evidence="1" id="KW-0812">Transmembrane</keyword>
<sequence length="79" mass="9531">MNYILYIMYYFINTNNFILYRLLMFMNIEYVADAPFTLNGENISERSSYEYLGRECIKIIDLISSEEFCLKFPQKTEKP</sequence>
<name>A0A0D8XFB5_DICVI</name>
<evidence type="ECO:0000313" key="2">
    <source>
        <dbReference type="EMBL" id="KJH42437.1"/>
    </source>
</evidence>
<keyword evidence="1" id="KW-0472">Membrane</keyword>
<evidence type="ECO:0000256" key="1">
    <source>
        <dbReference type="SAM" id="Phobius"/>
    </source>
</evidence>
<dbReference type="OrthoDB" id="5810156at2759"/>
<dbReference type="AlphaFoldDB" id="A0A0D8XFB5"/>
<gene>
    <name evidence="2" type="ORF">DICVIV_11573</name>
</gene>
<proteinExistence type="predicted"/>
<keyword evidence="3" id="KW-1185">Reference proteome</keyword>
<reference evidence="2 3" key="1">
    <citation type="submission" date="2013-11" db="EMBL/GenBank/DDBJ databases">
        <title>Draft genome of the bovine lungworm Dictyocaulus viviparus.</title>
        <authorList>
            <person name="Mitreva M."/>
        </authorList>
    </citation>
    <scope>NUCLEOTIDE SEQUENCE [LARGE SCALE GENOMIC DNA]</scope>
    <source>
        <strain evidence="2 3">HannoverDv2000</strain>
    </source>
</reference>
<organism evidence="2 3">
    <name type="scientific">Dictyocaulus viviparus</name>
    <name type="common">Bovine lungworm</name>
    <dbReference type="NCBI Taxonomy" id="29172"/>
    <lineage>
        <taxon>Eukaryota</taxon>
        <taxon>Metazoa</taxon>
        <taxon>Ecdysozoa</taxon>
        <taxon>Nematoda</taxon>
        <taxon>Chromadorea</taxon>
        <taxon>Rhabditida</taxon>
        <taxon>Rhabditina</taxon>
        <taxon>Rhabditomorpha</taxon>
        <taxon>Strongyloidea</taxon>
        <taxon>Metastrongylidae</taxon>
        <taxon>Dictyocaulus</taxon>
    </lineage>
</organism>
<dbReference type="Proteomes" id="UP000053766">
    <property type="component" value="Unassembled WGS sequence"/>
</dbReference>
<keyword evidence="1" id="KW-1133">Transmembrane helix</keyword>
<feature type="transmembrane region" description="Helical" evidence="1">
    <location>
        <begin position="6"/>
        <end position="23"/>
    </location>
</feature>
<accession>A0A0D8XFB5</accession>